<dbReference type="SUPFAM" id="SSF53474">
    <property type="entry name" value="alpha/beta-Hydrolases"/>
    <property type="match status" value="1"/>
</dbReference>
<dbReference type="Proteomes" id="UP000824621">
    <property type="component" value="Unassembled WGS sequence"/>
</dbReference>
<dbReference type="RefSeq" id="WP_088711516.1">
    <property type="nucleotide sequence ID" value="NZ_JAGSGB010000001.1"/>
</dbReference>
<accession>A0ABS7WJ33</accession>
<dbReference type="Gene3D" id="3.40.50.1820">
    <property type="entry name" value="alpha/beta hydrolase"/>
    <property type="match status" value="1"/>
</dbReference>
<evidence type="ECO:0000313" key="3">
    <source>
        <dbReference type="Proteomes" id="UP000824621"/>
    </source>
</evidence>
<protein>
    <submittedName>
        <fullName evidence="2">Septum formation initiator</fullName>
    </submittedName>
</protein>
<dbReference type="EMBL" id="JAGSGB010000001">
    <property type="protein sequence ID" value="MBZ6377587.1"/>
    <property type="molecule type" value="Genomic_DNA"/>
</dbReference>
<dbReference type="InterPro" id="IPR001563">
    <property type="entry name" value="Peptidase_S10"/>
</dbReference>
<feature type="chain" id="PRO_5045365158" evidence="1">
    <location>
        <begin position="30"/>
        <end position="496"/>
    </location>
</feature>
<proteinExistence type="predicted"/>
<organism evidence="2 3">
    <name type="scientific">Pacificimonas aurantium</name>
    <dbReference type="NCBI Taxonomy" id="1250540"/>
    <lineage>
        <taxon>Bacteria</taxon>
        <taxon>Pseudomonadati</taxon>
        <taxon>Pseudomonadota</taxon>
        <taxon>Alphaproteobacteria</taxon>
        <taxon>Sphingomonadales</taxon>
        <taxon>Sphingosinicellaceae</taxon>
        <taxon>Pacificimonas</taxon>
    </lineage>
</organism>
<dbReference type="InterPro" id="IPR029058">
    <property type="entry name" value="AB_hydrolase_fold"/>
</dbReference>
<comment type="caution">
    <text evidence="2">The sequence shown here is derived from an EMBL/GenBank/DDBJ whole genome shotgun (WGS) entry which is preliminary data.</text>
</comment>
<reference evidence="2 3" key="1">
    <citation type="submission" date="2021-04" db="EMBL/GenBank/DDBJ databases">
        <authorList>
            <person name="Pira H."/>
            <person name="Risdian C."/>
            <person name="Wink J."/>
        </authorList>
    </citation>
    <scope>NUCLEOTIDE SEQUENCE [LARGE SCALE GENOMIC DNA]</scope>
    <source>
        <strain evidence="2 3">DSM 107782</strain>
    </source>
</reference>
<name>A0ABS7WJ33_9SPHN</name>
<sequence length="496" mass="52421">MTGGASLRSIIGSAAMTLAAFLAAAVATAHPVAELLTRREISVAGPTGPFAITAEAGLVPVASGTDGPDATAGYISYTLPLAQPDRPVLFAFNGGPGASAAFLHMGALGPVRVEVPQDPEAALPADPAAAPNDNTLLDLADLVFIDPPGTGFSDLPADADPDFYRSVTGDAAAASQLVSAWLSAHGRRDAPVYILGESYGTIRAAAMLPALAGLAPDLRVGGVILLGQALNMIETSQRPDNIISYVVSLPTLAAIACYHGKSVQPCDPAAQAREAAEFAGEEYLQALFEGRDLDSARKRQVARRLEEFSGIPADYYLAHDLRISKERFRVELLRGEGLVVGRYDARYVAPRPADAGEVVGPDAFSAVSGLYGQAMPDYLEGDLGIGGAQAYKVIVRSERPWIYGGADSPFANWPFMDLIEAGMERDEALRLFVASGIFDLTTTIGAADYLIDQSDIPADRYTVKRYEAGHVVYSDDESWRRLIADLRAFLSSASAE</sequence>
<evidence type="ECO:0000313" key="2">
    <source>
        <dbReference type="EMBL" id="MBZ6377587.1"/>
    </source>
</evidence>
<dbReference type="Pfam" id="PF00450">
    <property type="entry name" value="Peptidase_S10"/>
    <property type="match status" value="1"/>
</dbReference>
<evidence type="ECO:0000256" key="1">
    <source>
        <dbReference type="SAM" id="SignalP"/>
    </source>
</evidence>
<gene>
    <name evidence="2" type="ORF">KCN53_02940</name>
</gene>
<keyword evidence="1" id="KW-0732">Signal</keyword>
<keyword evidence="3" id="KW-1185">Reference proteome</keyword>
<feature type="signal peptide" evidence="1">
    <location>
        <begin position="1"/>
        <end position="29"/>
    </location>
</feature>